<dbReference type="RefSeq" id="WP_406763662.1">
    <property type="nucleotide sequence ID" value="NZ_JBJHZY010000001.1"/>
</dbReference>
<dbReference type="SUPFAM" id="SSF53383">
    <property type="entry name" value="PLP-dependent transferases"/>
    <property type="match status" value="1"/>
</dbReference>
<keyword evidence="3" id="KW-0805">Transcription regulation</keyword>
<accession>A0ABW8TMX3</accession>
<dbReference type="Gene3D" id="3.40.640.10">
    <property type="entry name" value="Type I PLP-dependent aspartate aminotransferase-like (Major domain)"/>
    <property type="match status" value="1"/>
</dbReference>
<evidence type="ECO:0000256" key="3">
    <source>
        <dbReference type="ARBA" id="ARBA00023015"/>
    </source>
</evidence>
<evidence type="ECO:0000259" key="6">
    <source>
        <dbReference type="PROSITE" id="PS50949"/>
    </source>
</evidence>
<keyword evidence="8" id="KW-1185">Reference proteome</keyword>
<name>A0ABW8TMX3_9CLOT</name>
<proteinExistence type="inferred from homology"/>
<dbReference type="InterPro" id="IPR000524">
    <property type="entry name" value="Tscrpt_reg_HTH_GntR"/>
</dbReference>
<dbReference type="SMART" id="SM00345">
    <property type="entry name" value="HTH_GNTR"/>
    <property type="match status" value="1"/>
</dbReference>
<sequence>MFLSEIIFNSSEPLYIQIEAQIIKMIEENMLVEGSKLPSTRELSEILNLSRNSCMHAYELLEDKGYIKVIKGKGAYVFSGFKNKEIGWVIDWDTKISNYGKKALELDIVKNEAVTEKNMISFKSIAPDEKLFNLEQIRRDFLNSISFEGEKIFNYGYAMGYKPLLDKLKEYVKNKGIDLLNKEVIVTNGFTEGFDITLSALTNEGDLVLCENPTHNTAIKLMKLHGLEIQGVDINEDGINLGELQEKLAKNKYKLIYLIPSYHNPTGTVMSADKRMEVYKLCKKYNLPIIEDGFNEELLYSSSHLASIAALSMEDNSVVYIGSFSKILFPGIRIGWIAADKKLINSLESIKRSRNIHSSVLDQAFLYEFLKSGDYGAYLKKARKHYREKYKFIMSLASRYLSSCKIYGEGGLHIFVKLFNIDARSLLDMVMRQGAIFMPGDIFYVDGKGTDTLRLGFSRLSLQDIEKGIKIIGKCIDELSVNHKIE</sequence>
<dbReference type="PROSITE" id="PS50949">
    <property type="entry name" value="HTH_GNTR"/>
    <property type="match status" value="1"/>
</dbReference>
<comment type="caution">
    <text evidence="7">The sequence shown here is derived from an EMBL/GenBank/DDBJ whole genome shotgun (WGS) entry which is preliminary data.</text>
</comment>
<evidence type="ECO:0000313" key="8">
    <source>
        <dbReference type="Proteomes" id="UP001623661"/>
    </source>
</evidence>
<dbReference type="InterPro" id="IPR015422">
    <property type="entry name" value="PyrdxlP-dep_Trfase_small"/>
</dbReference>
<dbReference type="Gene3D" id="3.90.1150.10">
    <property type="entry name" value="Aspartate Aminotransferase, domain 1"/>
    <property type="match status" value="1"/>
</dbReference>
<keyword evidence="7" id="KW-0032">Aminotransferase</keyword>
<dbReference type="Proteomes" id="UP001623661">
    <property type="component" value="Unassembled WGS sequence"/>
</dbReference>
<dbReference type="CDD" id="cd07377">
    <property type="entry name" value="WHTH_GntR"/>
    <property type="match status" value="1"/>
</dbReference>
<evidence type="ECO:0000313" key="7">
    <source>
        <dbReference type="EMBL" id="MFL0267052.1"/>
    </source>
</evidence>
<keyword evidence="5" id="KW-0804">Transcription</keyword>
<keyword evidence="2" id="KW-0663">Pyridoxal phosphate</keyword>
<evidence type="ECO:0000256" key="2">
    <source>
        <dbReference type="ARBA" id="ARBA00022898"/>
    </source>
</evidence>
<keyword evidence="7" id="KW-0808">Transferase</keyword>
<dbReference type="EMBL" id="JBJHZY010000001">
    <property type="protein sequence ID" value="MFL0267052.1"/>
    <property type="molecule type" value="Genomic_DNA"/>
</dbReference>
<evidence type="ECO:0000256" key="5">
    <source>
        <dbReference type="ARBA" id="ARBA00023163"/>
    </source>
</evidence>
<keyword evidence="4" id="KW-0238">DNA-binding</keyword>
<dbReference type="PANTHER" id="PTHR46577">
    <property type="entry name" value="HTH-TYPE TRANSCRIPTIONAL REGULATORY PROTEIN GABR"/>
    <property type="match status" value="1"/>
</dbReference>
<dbReference type="Gene3D" id="1.10.10.10">
    <property type="entry name" value="Winged helix-like DNA-binding domain superfamily/Winged helix DNA-binding domain"/>
    <property type="match status" value="1"/>
</dbReference>
<reference evidence="7 8" key="1">
    <citation type="submission" date="2024-11" db="EMBL/GenBank/DDBJ databases">
        <authorList>
            <person name="Heng Y.C."/>
            <person name="Lim A.C.H."/>
            <person name="Lee J.K.Y."/>
            <person name="Kittelmann S."/>
        </authorList>
    </citation>
    <scope>NUCLEOTIDE SEQUENCE [LARGE SCALE GENOMIC DNA]</scope>
    <source>
        <strain evidence="7 8">WILCCON 0202</strain>
    </source>
</reference>
<dbReference type="GO" id="GO:0008483">
    <property type="term" value="F:transaminase activity"/>
    <property type="evidence" value="ECO:0007669"/>
    <property type="project" value="UniProtKB-KW"/>
</dbReference>
<protein>
    <submittedName>
        <fullName evidence="7">PLP-dependent aminotransferase family protein</fullName>
    </submittedName>
</protein>
<feature type="domain" description="HTH gntR-type" evidence="6">
    <location>
        <begin position="12"/>
        <end position="80"/>
    </location>
</feature>
<dbReference type="SUPFAM" id="SSF46785">
    <property type="entry name" value="Winged helix' DNA-binding domain"/>
    <property type="match status" value="1"/>
</dbReference>
<dbReference type="InterPro" id="IPR004839">
    <property type="entry name" value="Aminotransferase_I/II_large"/>
</dbReference>
<organism evidence="7 8">
    <name type="scientific">Candidatus Clostridium radicumherbarum</name>
    <dbReference type="NCBI Taxonomy" id="3381662"/>
    <lineage>
        <taxon>Bacteria</taxon>
        <taxon>Bacillati</taxon>
        <taxon>Bacillota</taxon>
        <taxon>Clostridia</taxon>
        <taxon>Eubacteriales</taxon>
        <taxon>Clostridiaceae</taxon>
        <taxon>Clostridium</taxon>
    </lineage>
</organism>
<dbReference type="Pfam" id="PF00392">
    <property type="entry name" value="GntR"/>
    <property type="match status" value="1"/>
</dbReference>
<gene>
    <name evidence="7" type="ORF">ACJDUH_02970</name>
</gene>
<dbReference type="CDD" id="cd00609">
    <property type="entry name" value="AAT_like"/>
    <property type="match status" value="1"/>
</dbReference>
<dbReference type="InterPro" id="IPR051446">
    <property type="entry name" value="HTH_trans_reg/aminotransferase"/>
</dbReference>
<evidence type="ECO:0000256" key="1">
    <source>
        <dbReference type="ARBA" id="ARBA00005384"/>
    </source>
</evidence>
<dbReference type="InterPro" id="IPR036390">
    <property type="entry name" value="WH_DNA-bd_sf"/>
</dbReference>
<dbReference type="InterPro" id="IPR015421">
    <property type="entry name" value="PyrdxlP-dep_Trfase_major"/>
</dbReference>
<dbReference type="InterPro" id="IPR036388">
    <property type="entry name" value="WH-like_DNA-bd_sf"/>
</dbReference>
<dbReference type="InterPro" id="IPR015424">
    <property type="entry name" value="PyrdxlP-dep_Trfase"/>
</dbReference>
<dbReference type="Pfam" id="PF00155">
    <property type="entry name" value="Aminotran_1_2"/>
    <property type="match status" value="1"/>
</dbReference>
<comment type="similarity">
    <text evidence="1">In the C-terminal section; belongs to the class-I pyridoxal-phosphate-dependent aminotransferase family.</text>
</comment>
<dbReference type="PANTHER" id="PTHR46577:SF1">
    <property type="entry name" value="HTH-TYPE TRANSCRIPTIONAL REGULATORY PROTEIN GABR"/>
    <property type="match status" value="1"/>
</dbReference>
<evidence type="ECO:0000256" key="4">
    <source>
        <dbReference type="ARBA" id="ARBA00023125"/>
    </source>
</evidence>